<feature type="transmembrane region" description="Helical" evidence="10">
    <location>
        <begin position="98"/>
        <end position="116"/>
    </location>
</feature>
<evidence type="ECO:0000313" key="12">
    <source>
        <dbReference type="Proteomes" id="UP000641741"/>
    </source>
</evidence>
<comment type="caution">
    <text evidence="11">The sequence shown here is derived from an EMBL/GenBank/DDBJ whole genome shotgun (WGS) entry which is preliminary data.</text>
</comment>
<proteinExistence type="inferred from homology"/>
<sequence length="335" mass="36001">MAYDLSKVVVTSSPHIKADDDTRSLMLDVLIALVPALAVAIYTFGVRALIHVIIAMVSCAVFETIYNKIVKHENTVGDLSCFVTGVLIAFNIPVAAPLWLTVFGGLFGIVIVKMLFGGIGKNFMNPALGARAFMMASWAGFMTTWTAPHAKLPFFGNVTVTDAISTATPLASLKTGTLPDVSIVESLLGQTGGVIGETSALALIVGGLYLLWRKVITINIPAAYILTVAVITFLFPMGGQSHLQWMLYQVLDGGLMLGAIFMATDYVTSPVTPKGQIVFGVGCGLLTVFIRYFGGLPEGVSYSILIMNTLVWAIDKKTHPRKFGYQLDKVKKEAQ</sequence>
<feature type="modified residue" description="FMN phosphoryl threonine" evidence="10">
    <location>
        <position position="168"/>
    </location>
</feature>
<keyword evidence="3 10" id="KW-0285">Flavoprotein</keyword>
<name>A0ABR7GMU3_9FIRM</name>
<evidence type="ECO:0000313" key="11">
    <source>
        <dbReference type="EMBL" id="MBC5695613.1"/>
    </source>
</evidence>
<keyword evidence="9 10" id="KW-0472">Membrane</keyword>
<keyword evidence="2 10" id="KW-0597">Phosphoprotein</keyword>
<evidence type="ECO:0000256" key="4">
    <source>
        <dbReference type="ARBA" id="ARBA00022643"/>
    </source>
</evidence>
<comment type="similarity">
    <text evidence="10">Belongs to the NqrB/RnfD family.</text>
</comment>
<dbReference type="InterPro" id="IPR004338">
    <property type="entry name" value="NqrB/RnfD"/>
</dbReference>
<dbReference type="PANTHER" id="PTHR30578:SF0">
    <property type="entry name" value="ION-TRANSLOCATING OXIDOREDUCTASE COMPLEX SUBUNIT D"/>
    <property type="match status" value="1"/>
</dbReference>
<keyword evidence="7 10" id="KW-0249">Electron transport</keyword>
<dbReference type="NCBIfam" id="TIGR01946">
    <property type="entry name" value="rnfD"/>
    <property type="match status" value="1"/>
</dbReference>
<keyword evidence="1 10" id="KW-0813">Transport</keyword>
<evidence type="ECO:0000256" key="8">
    <source>
        <dbReference type="ARBA" id="ARBA00022989"/>
    </source>
</evidence>
<dbReference type="EC" id="7.-.-.-" evidence="10"/>
<dbReference type="PANTHER" id="PTHR30578">
    <property type="entry name" value="ELECTRON TRANSPORT COMPLEX PROTEIN RNFD"/>
    <property type="match status" value="1"/>
</dbReference>
<feature type="transmembrane region" description="Helical" evidence="10">
    <location>
        <begin position="75"/>
        <end position="92"/>
    </location>
</feature>
<keyword evidence="5 10" id="KW-0812">Transmembrane</keyword>
<feature type="transmembrane region" description="Helical" evidence="10">
    <location>
        <begin position="128"/>
        <end position="147"/>
    </location>
</feature>
<evidence type="ECO:0000256" key="9">
    <source>
        <dbReference type="ARBA" id="ARBA00023136"/>
    </source>
</evidence>
<evidence type="ECO:0000256" key="3">
    <source>
        <dbReference type="ARBA" id="ARBA00022630"/>
    </source>
</evidence>
<evidence type="ECO:0000256" key="7">
    <source>
        <dbReference type="ARBA" id="ARBA00022982"/>
    </source>
</evidence>
<dbReference type="RefSeq" id="WP_186969848.1">
    <property type="nucleotide sequence ID" value="NZ_JACOPK010000005.1"/>
</dbReference>
<keyword evidence="10" id="KW-1003">Cell membrane</keyword>
<comment type="subcellular location">
    <subcellularLocation>
        <location evidence="10">Cell membrane</location>
        <topology evidence="10">Multi-pass membrane protein</topology>
    </subcellularLocation>
</comment>
<keyword evidence="12" id="KW-1185">Reference proteome</keyword>
<keyword evidence="8 10" id="KW-1133">Transmembrane helix</keyword>
<evidence type="ECO:0000256" key="2">
    <source>
        <dbReference type="ARBA" id="ARBA00022553"/>
    </source>
</evidence>
<gene>
    <name evidence="10" type="primary">rnfD</name>
    <name evidence="11" type="ORF">H8S02_06610</name>
</gene>
<evidence type="ECO:0000256" key="10">
    <source>
        <dbReference type="HAMAP-Rule" id="MF_00462"/>
    </source>
</evidence>
<keyword evidence="6 10" id="KW-1278">Translocase</keyword>
<dbReference type="Pfam" id="PF03116">
    <property type="entry name" value="NQR2_RnfD_RnfE"/>
    <property type="match status" value="1"/>
</dbReference>
<accession>A0ABR7GMU3</accession>
<evidence type="ECO:0000256" key="6">
    <source>
        <dbReference type="ARBA" id="ARBA00022967"/>
    </source>
</evidence>
<evidence type="ECO:0000256" key="5">
    <source>
        <dbReference type="ARBA" id="ARBA00022692"/>
    </source>
</evidence>
<feature type="transmembrane region" description="Helical" evidence="10">
    <location>
        <begin position="25"/>
        <end position="42"/>
    </location>
</feature>
<organism evidence="11 12">
    <name type="scientific">Agathobaculum hominis</name>
    <dbReference type="NCBI Taxonomy" id="2763014"/>
    <lineage>
        <taxon>Bacteria</taxon>
        <taxon>Bacillati</taxon>
        <taxon>Bacillota</taxon>
        <taxon>Clostridia</taxon>
        <taxon>Eubacteriales</taxon>
        <taxon>Butyricicoccaceae</taxon>
        <taxon>Agathobaculum</taxon>
    </lineage>
</organism>
<comment type="subunit">
    <text evidence="10">The complex is composed of six subunits: RnfA, RnfB, RnfC, RnfD, RnfE and RnfG.</text>
</comment>
<comment type="function">
    <text evidence="10">Part of a membrane-bound complex that couples electron transfer with translocation of ions across the membrane.</text>
</comment>
<feature type="transmembrane region" description="Helical" evidence="10">
    <location>
        <begin position="245"/>
        <end position="263"/>
    </location>
</feature>
<protein>
    <recommendedName>
        <fullName evidence="10">Ion-translocating oxidoreductase complex subunit D</fullName>
        <ecNumber evidence="10">7.-.-.-</ecNumber>
    </recommendedName>
    <alternativeName>
        <fullName evidence="10">Rnf electron transport complex subunit D</fullName>
    </alternativeName>
</protein>
<evidence type="ECO:0000256" key="1">
    <source>
        <dbReference type="ARBA" id="ARBA00022448"/>
    </source>
</evidence>
<feature type="transmembrane region" description="Helical" evidence="10">
    <location>
        <begin position="187"/>
        <end position="211"/>
    </location>
</feature>
<keyword evidence="4 10" id="KW-0288">FMN</keyword>
<feature type="transmembrane region" description="Helical" evidence="10">
    <location>
        <begin position="275"/>
        <end position="293"/>
    </location>
</feature>
<dbReference type="Proteomes" id="UP000641741">
    <property type="component" value="Unassembled WGS sequence"/>
</dbReference>
<comment type="cofactor">
    <cofactor evidence="10">
        <name>FMN</name>
        <dbReference type="ChEBI" id="CHEBI:58210"/>
    </cofactor>
</comment>
<feature type="transmembrane region" description="Helical" evidence="10">
    <location>
        <begin position="218"/>
        <end position="239"/>
    </location>
</feature>
<reference evidence="11 12" key="1">
    <citation type="submission" date="2020-08" db="EMBL/GenBank/DDBJ databases">
        <title>Genome public.</title>
        <authorList>
            <person name="Liu C."/>
            <person name="Sun Q."/>
        </authorList>
    </citation>
    <scope>NUCLEOTIDE SEQUENCE [LARGE SCALE GENOMIC DNA]</scope>
    <source>
        <strain evidence="11 12">M2</strain>
    </source>
</reference>
<dbReference type="InterPro" id="IPR011303">
    <property type="entry name" value="RnfD_bac"/>
</dbReference>
<dbReference type="EMBL" id="JACOPK010000005">
    <property type="protein sequence ID" value="MBC5695613.1"/>
    <property type="molecule type" value="Genomic_DNA"/>
</dbReference>
<dbReference type="HAMAP" id="MF_00462">
    <property type="entry name" value="RsxD_RnfD"/>
    <property type="match status" value="1"/>
</dbReference>